<keyword evidence="4" id="KW-1185">Reference proteome</keyword>
<feature type="transmembrane region" description="Helical" evidence="2">
    <location>
        <begin position="956"/>
        <end position="973"/>
    </location>
</feature>
<accession>A0ABQ6N6J1</accession>
<dbReference type="EMBL" id="BRYB01000992">
    <property type="protein sequence ID" value="GMI41310.1"/>
    <property type="molecule type" value="Genomic_DNA"/>
</dbReference>
<feature type="transmembrane region" description="Helical" evidence="2">
    <location>
        <begin position="353"/>
        <end position="375"/>
    </location>
</feature>
<feature type="transmembrane region" description="Helical" evidence="2">
    <location>
        <begin position="311"/>
        <end position="333"/>
    </location>
</feature>
<keyword evidence="2" id="KW-1133">Transmembrane helix</keyword>
<feature type="non-terminal residue" evidence="3">
    <location>
        <position position="1"/>
    </location>
</feature>
<feature type="transmembrane region" description="Helical" evidence="2">
    <location>
        <begin position="148"/>
        <end position="171"/>
    </location>
</feature>
<feature type="transmembrane region" description="Helical" evidence="2">
    <location>
        <begin position="1074"/>
        <end position="1098"/>
    </location>
</feature>
<dbReference type="Proteomes" id="UP001165060">
    <property type="component" value="Unassembled WGS sequence"/>
</dbReference>
<evidence type="ECO:0000256" key="2">
    <source>
        <dbReference type="SAM" id="Phobius"/>
    </source>
</evidence>
<evidence type="ECO:0000256" key="1">
    <source>
        <dbReference type="SAM" id="MobiDB-lite"/>
    </source>
</evidence>
<protein>
    <submittedName>
        <fullName evidence="3">Uncharacterized protein</fullName>
    </submittedName>
</protein>
<dbReference type="Gene3D" id="2.60.40.420">
    <property type="entry name" value="Cupredoxins - blue copper proteins"/>
    <property type="match status" value="1"/>
</dbReference>
<feature type="transmembrane region" description="Helical" evidence="2">
    <location>
        <begin position="922"/>
        <end position="944"/>
    </location>
</feature>
<name>A0ABQ6N6J1_9STRA</name>
<proteinExistence type="predicted"/>
<keyword evidence="2" id="KW-0812">Transmembrane</keyword>
<gene>
    <name evidence="3" type="ORF">TeGR_g7488</name>
</gene>
<reference evidence="3 4" key="1">
    <citation type="journal article" date="2023" name="Commun. Biol.">
        <title>Genome analysis of Parmales, the sister group of diatoms, reveals the evolutionary specialization of diatoms from phago-mixotrophs to photoautotrophs.</title>
        <authorList>
            <person name="Ban H."/>
            <person name="Sato S."/>
            <person name="Yoshikawa S."/>
            <person name="Yamada K."/>
            <person name="Nakamura Y."/>
            <person name="Ichinomiya M."/>
            <person name="Sato N."/>
            <person name="Blanc-Mathieu R."/>
            <person name="Endo H."/>
            <person name="Kuwata A."/>
            <person name="Ogata H."/>
        </authorList>
    </citation>
    <scope>NUCLEOTIDE SEQUENCE [LARGE SCALE GENOMIC DNA]</scope>
</reference>
<feature type="transmembrane region" description="Helical" evidence="2">
    <location>
        <begin position="985"/>
        <end position="1004"/>
    </location>
</feature>
<organism evidence="3 4">
    <name type="scientific">Tetraparma gracilis</name>
    <dbReference type="NCBI Taxonomy" id="2962635"/>
    <lineage>
        <taxon>Eukaryota</taxon>
        <taxon>Sar</taxon>
        <taxon>Stramenopiles</taxon>
        <taxon>Ochrophyta</taxon>
        <taxon>Bolidophyceae</taxon>
        <taxon>Parmales</taxon>
        <taxon>Triparmaceae</taxon>
        <taxon>Tetraparma</taxon>
    </lineage>
</organism>
<comment type="caution">
    <text evidence="3">The sequence shown here is derived from an EMBL/GenBank/DDBJ whole genome shotgun (WGS) entry which is preliminary data.</text>
</comment>
<feature type="transmembrane region" description="Helical" evidence="2">
    <location>
        <begin position="1160"/>
        <end position="1179"/>
    </location>
</feature>
<feature type="transmembrane region" description="Helical" evidence="2">
    <location>
        <begin position="798"/>
        <end position="822"/>
    </location>
</feature>
<sequence length="1269" mass="139003">EEPKADLAEGWPTTDSSVAKDFEAPPTLRKKSTTSNFENANYNEVLREVVKSGCCSGTGSAWDRKYIESSSMDTVKFQWLGKNATLTIKGKNMPEGGKDVVFEDVNNDRWFKWTFEKEGSYYVTCKPKEDGLKPFKVHINVTTSTAQLMWSVLWNALYSVVLIGFFLGIALGGRWFLKGMVAPQDESGGLKWCIGDQQYTRDADGITTVLTNKAECCAYFPNNYFDAEPVEATCSAEGVFMLNCGPNRATWQADQLGQKVGGYQTTYQDLNIATEDVCTDATKATPPPLTAAVAEASMQEIYGDMLFEHSFVPVVIALLLMVFGPILMLFNWLRPQSLASYGRGFDYTIHANVRTFLGMQAIALFVAVLMGWNAYGKNGSSIELLMLEVNGLTAFIVEQLGEASGSLAQAVQSIDDINVKYANYSDGTTFTTLPTTGFYRNAKCVKNDGSYPDEDECYQFLTDKPQKLTQESIQSMMPYRYGGPPEALMGDYKMCPYYQEDPDTGYPVPLTGTENTEFMFCLTQLVIFYNMAHALAGYPGEGRVFEPNPMLRCFKGQGMAGDNYVDVVEATEEHQYCRPLATEAGLPVYEAPYLVSSDITDILLLLETESKNAESYSELGKQLIETIMRTRQILIYFMMQIALIAAATTSAGCFRANKKLIKSGGWCALIGLVIALFSYAINKPIAVMVEESVEVLVRAGNDMSQLTDKEKEMPLIQIMAYCKPQEEGDESSGFDLTFAADLANMISGSESSEASTTPAAVKLSIEAATQTMTGLMTYFTSSPDLIAAMGKGMTLLPIINYVFDAVRNIISIIDCGVAYTFFENMIDVLDEFAVPSFNEIANSEKMICFLLTAIFITSRFVAYVLDRPRKLWFCAESGRWFRFRAAYNAHVRVLERNKKAGIADFAGKFAKGLIPHFSCIDLALTIATAFHIMLFVLIPNAFMAMGGNGFRGVPPYVPYSMLATSIVGLISTWTPSKSMLQAAGAILSVIFAILTSGTCVLAAGTQAQNTFTCYEVVNEAMVAVSEADEECAAMQAEQATYVCEDNSYAAALVEAQGANDLSCTFTDISDYAQSMIFCIVTFIMTLVCFISGVAYLCARSHMVTDSVRKTMLKVSKTGTADGQANNLIESLGGHRADGLASSGHEKLAVQFHRFKQTTTFKVLIVVGVGVGALLSGFVMKTVGDIALEDAGTAWAFSECASGEVGCCNGLKSNCDRPINEVSFAAIHNSMSNGQDGWLTPNNRLPHYEALESGYRGLMIDLYMNDGDFD</sequence>
<dbReference type="InterPro" id="IPR008972">
    <property type="entry name" value="Cupredoxin"/>
</dbReference>
<evidence type="ECO:0000313" key="3">
    <source>
        <dbReference type="EMBL" id="GMI41310.1"/>
    </source>
</evidence>
<dbReference type="InterPro" id="IPR017946">
    <property type="entry name" value="PLC-like_Pdiesterase_TIM-brl"/>
</dbReference>
<feature type="transmembrane region" description="Helical" evidence="2">
    <location>
        <begin position="846"/>
        <end position="865"/>
    </location>
</feature>
<keyword evidence="2" id="KW-0472">Membrane</keyword>
<feature type="region of interest" description="Disordered" evidence="1">
    <location>
        <begin position="1"/>
        <end position="23"/>
    </location>
</feature>
<evidence type="ECO:0000313" key="4">
    <source>
        <dbReference type="Proteomes" id="UP001165060"/>
    </source>
</evidence>
<feature type="transmembrane region" description="Helical" evidence="2">
    <location>
        <begin position="633"/>
        <end position="657"/>
    </location>
</feature>
<feature type="transmembrane region" description="Helical" evidence="2">
    <location>
        <begin position="663"/>
        <end position="681"/>
    </location>
</feature>
<dbReference type="SUPFAM" id="SSF51695">
    <property type="entry name" value="PLC-like phosphodiesterases"/>
    <property type="match status" value="1"/>
</dbReference>